<name>B3PEJ2_CELJU</name>
<dbReference type="CDD" id="cd00060">
    <property type="entry name" value="FHA"/>
    <property type="match status" value="1"/>
</dbReference>
<dbReference type="HOGENOM" id="CLU_074571_0_0_6"/>
<dbReference type="PROSITE" id="PS50006">
    <property type="entry name" value="FHA_DOMAIN"/>
    <property type="match status" value="1"/>
</dbReference>
<dbReference type="SMART" id="SM00240">
    <property type="entry name" value="FHA"/>
    <property type="match status" value="1"/>
</dbReference>
<dbReference type="Gene3D" id="2.60.200.20">
    <property type="match status" value="1"/>
</dbReference>
<evidence type="ECO:0000313" key="2">
    <source>
        <dbReference type="EMBL" id="ACE85229.1"/>
    </source>
</evidence>
<dbReference type="SUPFAM" id="SSF49879">
    <property type="entry name" value="SMAD/FHA domain"/>
    <property type="match status" value="1"/>
</dbReference>
<dbReference type="STRING" id="498211.CJA_3294"/>
<feature type="domain" description="FHA" evidence="1">
    <location>
        <begin position="45"/>
        <end position="94"/>
    </location>
</feature>
<protein>
    <submittedName>
        <fullName evidence="2">FHA domain protein</fullName>
    </submittedName>
</protein>
<sequence>MNLWQGTRRIRCAAQLTRTSADYGYFMAYLLDLASNRLFPLAAHHTFGRLAASVDTCIDRPYVSKLHAAIEWNGSHWQIKHLGLNGTWVNGVAINQGETHPLNQGDIIHIAEQSDPGFEVRDLNPPMDMLWPLDQSEDQAQPMPLVRYHLLPDTHHPELAVYFDEIDQQWYREQIDRDDPRIPLANGDLLEFNNSQWQFISAQIYGPTEARLHTTRQLGDYDFVFTLSLDEETTELALHLGSQVIDLGVRTHHYLLLQLARHRVEDAERGLDSKTRGWVYADTLASELGLDGTHMNIQIFRARKQMADSLPQVPLQQGLLERRGGKIRFGCDRFKIYKGEKLTLESPPVSHTTPTNA</sequence>
<dbReference type="InterPro" id="IPR008984">
    <property type="entry name" value="SMAD_FHA_dom_sf"/>
</dbReference>
<dbReference type="eggNOG" id="COG1716">
    <property type="taxonomic scope" value="Bacteria"/>
</dbReference>
<dbReference type="AlphaFoldDB" id="B3PEJ2"/>
<dbReference type="Proteomes" id="UP000001036">
    <property type="component" value="Chromosome"/>
</dbReference>
<evidence type="ECO:0000259" key="1">
    <source>
        <dbReference type="PROSITE" id="PS50006"/>
    </source>
</evidence>
<proteinExistence type="predicted"/>
<dbReference type="Pfam" id="PF00498">
    <property type="entry name" value="FHA"/>
    <property type="match status" value="1"/>
</dbReference>
<dbReference type="KEGG" id="cja:CJA_3294"/>
<keyword evidence="3" id="KW-1185">Reference proteome</keyword>
<dbReference type="EMBL" id="CP000934">
    <property type="protein sequence ID" value="ACE85229.1"/>
    <property type="molecule type" value="Genomic_DNA"/>
</dbReference>
<evidence type="ECO:0000313" key="3">
    <source>
        <dbReference type="Proteomes" id="UP000001036"/>
    </source>
</evidence>
<accession>B3PEJ2</accession>
<dbReference type="InterPro" id="IPR000253">
    <property type="entry name" value="FHA_dom"/>
</dbReference>
<gene>
    <name evidence="2" type="ordered locus">CJA_3294</name>
</gene>
<reference evidence="2 3" key="1">
    <citation type="journal article" date="2008" name="J. Bacteriol.">
        <title>Insights into plant cell wall degradation from the genome sequence of the soil bacterium Cellvibrio japonicus.</title>
        <authorList>
            <person name="Deboy R.T."/>
            <person name="Mongodin E.F."/>
            <person name="Fouts D.E."/>
            <person name="Tailford L.E."/>
            <person name="Khouri H."/>
            <person name="Emerson J.B."/>
            <person name="Mohamoud Y."/>
            <person name="Watkins K."/>
            <person name="Henrissat B."/>
            <person name="Gilbert H.J."/>
            <person name="Nelson K.E."/>
        </authorList>
    </citation>
    <scope>NUCLEOTIDE SEQUENCE [LARGE SCALE GENOMIC DNA]</scope>
    <source>
        <strain evidence="2 3">Ueda107</strain>
    </source>
</reference>
<organism evidence="2 3">
    <name type="scientific">Cellvibrio japonicus (strain Ueda107)</name>
    <name type="common">Pseudomonas fluorescens subsp. cellulosa</name>
    <dbReference type="NCBI Taxonomy" id="498211"/>
    <lineage>
        <taxon>Bacteria</taxon>
        <taxon>Pseudomonadati</taxon>
        <taxon>Pseudomonadota</taxon>
        <taxon>Gammaproteobacteria</taxon>
        <taxon>Cellvibrionales</taxon>
        <taxon>Cellvibrionaceae</taxon>
        <taxon>Cellvibrio</taxon>
    </lineage>
</organism>